<evidence type="ECO:0008006" key="3">
    <source>
        <dbReference type="Google" id="ProtNLM"/>
    </source>
</evidence>
<dbReference type="Proteomes" id="UP001499978">
    <property type="component" value="Unassembled WGS sequence"/>
</dbReference>
<accession>A0ABN3NAP3</accession>
<dbReference type="EMBL" id="BAAARY010000005">
    <property type="protein sequence ID" value="GAA2517891.1"/>
    <property type="molecule type" value="Genomic_DNA"/>
</dbReference>
<organism evidence="1 2">
    <name type="scientific">Pilimelia columellifera subsp. columellifera</name>
    <dbReference type="NCBI Taxonomy" id="706583"/>
    <lineage>
        <taxon>Bacteria</taxon>
        <taxon>Bacillati</taxon>
        <taxon>Actinomycetota</taxon>
        <taxon>Actinomycetes</taxon>
        <taxon>Micromonosporales</taxon>
        <taxon>Micromonosporaceae</taxon>
        <taxon>Pilimelia</taxon>
    </lineage>
</organism>
<comment type="caution">
    <text evidence="1">The sequence shown here is derived from an EMBL/GenBank/DDBJ whole genome shotgun (WGS) entry which is preliminary data.</text>
</comment>
<proteinExistence type="predicted"/>
<gene>
    <name evidence="1" type="ORF">GCM10010201_13420</name>
</gene>
<protein>
    <recommendedName>
        <fullName evidence="3">Hedgehog</fullName>
    </recommendedName>
</protein>
<dbReference type="InterPro" id="IPR036844">
    <property type="entry name" value="Hint_dom_sf"/>
</dbReference>
<reference evidence="1 2" key="1">
    <citation type="journal article" date="2019" name="Int. J. Syst. Evol. Microbiol.">
        <title>The Global Catalogue of Microorganisms (GCM) 10K type strain sequencing project: providing services to taxonomists for standard genome sequencing and annotation.</title>
        <authorList>
            <consortium name="The Broad Institute Genomics Platform"/>
            <consortium name="The Broad Institute Genome Sequencing Center for Infectious Disease"/>
            <person name="Wu L."/>
            <person name="Ma J."/>
        </authorList>
    </citation>
    <scope>NUCLEOTIDE SEQUENCE [LARGE SCALE GENOMIC DNA]</scope>
    <source>
        <strain evidence="1 2">JCM 3367</strain>
    </source>
</reference>
<evidence type="ECO:0000313" key="1">
    <source>
        <dbReference type="EMBL" id="GAA2517891.1"/>
    </source>
</evidence>
<evidence type="ECO:0000313" key="2">
    <source>
        <dbReference type="Proteomes" id="UP001499978"/>
    </source>
</evidence>
<keyword evidence="2" id="KW-1185">Reference proteome</keyword>
<name>A0ABN3NAP3_9ACTN</name>
<dbReference type="SUPFAM" id="SSF51294">
    <property type="entry name" value="Hedgehog/intein (Hint) domain"/>
    <property type="match status" value="1"/>
</dbReference>
<sequence length="83" mass="9075">MAARTARPLPRSTCLPADLRIGDEVLTPSRQWERVTDLLAGDRFTRSTQVITAESGPGFPWLLTAGHLVIVRRPVSVPAQRAA</sequence>
<dbReference type="RefSeq" id="WP_344169932.1">
    <property type="nucleotide sequence ID" value="NZ_BAAARY010000005.1"/>
</dbReference>